<evidence type="ECO:0000256" key="1">
    <source>
        <dbReference type="SAM" id="MobiDB-lite"/>
    </source>
</evidence>
<evidence type="ECO:0000313" key="3">
    <source>
        <dbReference type="Proteomes" id="UP000233551"/>
    </source>
</evidence>
<proteinExistence type="predicted"/>
<name>A0A2I0HNK9_PUNGR</name>
<feature type="compositionally biased region" description="Gly residues" evidence="1">
    <location>
        <begin position="92"/>
        <end position="103"/>
    </location>
</feature>
<accession>A0A2I0HNK9</accession>
<reference evidence="2 3" key="1">
    <citation type="submission" date="2017-11" db="EMBL/GenBank/DDBJ databases">
        <title>De-novo sequencing of pomegranate (Punica granatum L.) genome.</title>
        <authorList>
            <person name="Akparov Z."/>
            <person name="Amiraslanov A."/>
            <person name="Hajiyeva S."/>
            <person name="Abbasov M."/>
            <person name="Kaur K."/>
            <person name="Hamwieh A."/>
            <person name="Solovyev V."/>
            <person name="Salamov A."/>
            <person name="Braich B."/>
            <person name="Kosarev P."/>
            <person name="Mahmoud A."/>
            <person name="Hajiyev E."/>
            <person name="Babayeva S."/>
            <person name="Izzatullayeva V."/>
            <person name="Mammadov A."/>
            <person name="Mammadov A."/>
            <person name="Sharifova S."/>
            <person name="Ojaghi J."/>
            <person name="Eynullazada K."/>
            <person name="Bayramov B."/>
            <person name="Abdulazimova A."/>
            <person name="Shahmuradov I."/>
        </authorList>
    </citation>
    <scope>NUCLEOTIDE SEQUENCE [LARGE SCALE GENOMIC DNA]</scope>
    <source>
        <strain evidence="3">cv. AG2017</strain>
        <tissue evidence="2">Leaf</tissue>
    </source>
</reference>
<gene>
    <name evidence="2" type="ORF">CRG98_046333</name>
</gene>
<dbReference type="AlphaFoldDB" id="A0A2I0HNK9"/>
<feature type="region of interest" description="Disordered" evidence="1">
    <location>
        <begin position="80"/>
        <end position="103"/>
    </location>
</feature>
<comment type="caution">
    <text evidence="2">The sequence shown here is derived from an EMBL/GenBank/DDBJ whole genome shotgun (WGS) entry which is preliminary data.</text>
</comment>
<dbReference type="Proteomes" id="UP000233551">
    <property type="component" value="Unassembled WGS sequence"/>
</dbReference>
<evidence type="ECO:0000313" key="2">
    <source>
        <dbReference type="EMBL" id="PKI33278.1"/>
    </source>
</evidence>
<dbReference type="EMBL" id="PGOL01006799">
    <property type="protein sequence ID" value="PKI33278.1"/>
    <property type="molecule type" value="Genomic_DNA"/>
</dbReference>
<organism evidence="2 3">
    <name type="scientific">Punica granatum</name>
    <name type="common">Pomegranate</name>
    <dbReference type="NCBI Taxonomy" id="22663"/>
    <lineage>
        <taxon>Eukaryota</taxon>
        <taxon>Viridiplantae</taxon>
        <taxon>Streptophyta</taxon>
        <taxon>Embryophyta</taxon>
        <taxon>Tracheophyta</taxon>
        <taxon>Spermatophyta</taxon>
        <taxon>Magnoliopsida</taxon>
        <taxon>eudicotyledons</taxon>
        <taxon>Gunneridae</taxon>
        <taxon>Pentapetalae</taxon>
        <taxon>rosids</taxon>
        <taxon>malvids</taxon>
        <taxon>Myrtales</taxon>
        <taxon>Lythraceae</taxon>
        <taxon>Punica</taxon>
    </lineage>
</organism>
<sequence>MEFQLPRGRSPAVRFSLAVSTLGVAEEPRRGQTTSSREPRRGKLKLEIAAKEEEKRRCLRWWRWRGGAEGSGGSALGLYRGQLGGGEEDGGGEGGAVANGKGT</sequence>
<keyword evidence="3" id="KW-1185">Reference proteome</keyword>
<protein>
    <submittedName>
        <fullName evidence="2">Uncharacterized protein</fullName>
    </submittedName>
</protein>